<dbReference type="Pfam" id="PF16854">
    <property type="entry name" value="VPS53_C"/>
    <property type="match status" value="1"/>
</dbReference>
<evidence type="ECO:0000256" key="3">
    <source>
        <dbReference type="ARBA" id="ARBA00008628"/>
    </source>
</evidence>
<keyword evidence="5" id="KW-0333">Golgi apparatus</keyword>
<gene>
    <name evidence="10" type="ORF">NSK_003991</name>
</gene>
<dbReference type="GO" id="GO:0010008">
    <property type="term" value="C:endosome membrane"/>
    <property type="evidence" value="ECO:0007669"/>
    <property type="project" value="UniProtKB-SubCell"/>
</dbReference>
<feature type="domain" description="Vps53 C-terminal" evidence="9">
    <location>
        <begin position="680"/>
        <end position="768"/>
    </location>
</feature>
<dbReference type="EMBL" id="SDOX01000017">
    <property type="protein sequence ID" value="TFJ84963.1"/>
    <property type="molecule type" value="Genomic_DNA"/>
</dbReference>
<evidence type="ECO:0000313" key="11">
    <source>
        <dbReference type="Proteomes" id="UP000355283"/>
    </source>
</evidence>
<evidence type="ECO:0000256" key="4">
    <source>
        <dbReference type="ARBA" id="ARBA00022753"/>
    </source>
</evidence>
<dbReference type="InterPro" id="IPR039766">
    <property type="entry name" value="Vps53"/>
</dbReference>
<keyword evidence="11" id="KW-1185">Reference proteome</keyword>
<keyword evidence="4" id="KW-0967">Endosome</keyword>
<feature type="domain" description="Vps53 N-terminal" evidence="8">
    <location>
        <begin position="45"/>
        <end position="463"/>
    </location>
</feature>
<dbReference type="AlphaFoldDB" id="A0A4D9D4L4"/>
<dbReference type="GO" id="GO:0000938">
    <property type="term" value="C:GARP complex"/>
    <property type="evidence" value="ECO:0007669"/>
    <property type="project" value="InterPro"/>
</dbReference>
<dbReference type="Pfam" id="PF04100">
    <property type="entry name" value="Vps53_N"/>
    <property type="match status" value="1"/>
</dbReference>
<evidence type="ECO:0000259" key="8">
    <source>
        <dbReference type="Pfam" id="PF04100"/>
    </source>
</evidence>
<accession>A0A4D9D4L4</accession>
<dbReference type="GO" id="GO:0005829">
    <property type="term" value="C:cytosol"/>
    <property type="evidence" value="ECO:0007669"/>
    <property type="project" value="GOC"/>
</dbReference>
<organism evidence="10 11">
    <name type="scientific">Nannochloropsis salina CCMP1776</name>
    <dbReference type="NCBI Taxonomy" id="1027361"/>
    <lineage>
        <taxon>Eukaryota</taxon>
        <taxon>Sar</taxon>
        <taxon>Stramenopiles</taxon>
        <taxon>Ochrophyta</taxon>
        <taxon>Eustigmatophyceae</taxon>
        <taxon>Eustigmatales</taxon>
        <taxon>Monodopsidaceae</taxon>
        <taxon>Microchloropsis</taxon>
        <taxon>Microchloropsis salina</taxon>
    </lineage>
</organism>
<protein>
    <submittedName>
        <fullName evidence="10">Uncharacterized protein</fullName>
    </submittedName>
</protein>
<evidence type="ECO:0000313" key="10">
    <source>
        <dbReference type="EMBL" id="TFJ84963.1"/>
    </source>
</evidence>
<proteinExistence type="inferred from homology"/>
<name>A0A4D9D4L4_9STRA</name>
<evidence type="ECO:0000259" key="9">
    <source>
        <dbReference type="Pfam" id="PF16854"/>
    </source>
</evidence>
<feature type="region of interest" description="Disordered" evidence="7">
    <location>
        <begin position="784"/>
        <end position="804"/>
    </location>
</feature>
<comment type="similarity">
    <text evidence="3">Belongs to the VPS53 family.</text>
</comment>
<dbReference type="Proteomes" id="UP000355283">
    <property type="component" value="Unassembled WGS sequence"/>
</dbReference>
<sequence length="845" mass="92495">MDGTSTLGEKKPVAYEGLPTQSLPPDVIQAVQEALPTSDPLDRADFDPVDYINTKFPSEQIALEALDPFIGQITEEIGALDTDISQAIEAQAKAGEEASKNIGEAQSAISDLFNKIRDITAKAEQSEVMVQEICRDIKQLDLAKCHLQATITALKRLHMLMAALDQLTFMTEHHHYKEAAQLVDAVRQLSTHFDAYASMPKIAEIKQTIGRINTQLNDQITQAFSEVAALSYTVANPSQLQREDVSPGFFSSLTEACQVVDALGPAARKVHIDDFCNRQLAPYLKAFPKGGEASSLEKIERRFAWCRRALKNVEERFHGVFPAHWKVELCLLMAFLQTTRQHILDTLEAGGPESEDVTVLLKALQKALLFEKEMQPRFQPTQDSHSSLSHPLPPALQEEETSQYAALAKDGKAAEQKKAVLDAAAVLPILGVVSGVFDPFMGPYIDLEKRNMEEMLEKALAEDQVDRSLNAGTKLPVFSSSITLFVYIKTAIKRCTALTTSATFFILAKEFKACLLSYARALRGKLPPANPSSSSSSSSSSAVSSYKLAEGGEVDLEEMVRSKIDPSYAESVSFSTEVDAFHDTITLAIRVLISGLEGKYESAVKAMLTLNWAACEGVGEESAYVRAINDAVRAYVPSVRDLLSQIYFRNFCDKFAQSFLPNYMDVLFRLKRINEMGTQQLLLDVYNLKTLLLQLPIIGLPSTMDDAAPGVSTSAPPAYVKYVAKQFAKIETILKLIGTPVEVLGERYQIMNPEGGAQDLLSIMSLKGMTKKEQQQVLLSCGLDHSLPPSTPEPTASFPPSSLPSSFGTSHAAYPAVGASLDAAKQVAGKGLKVMSEEMRRAFKG</sequence>
<dbReference type="PANTHER" id="PTHR12820:SF0">
    <property type="entry name" value="VACUOLAR PROTEIN SORTING-ASSOCIATED PROTEIN 53 HOMOLOG"/>
    <property type="match status" value="1"/>
</dbReference>
<comment type="caution">
    <text evidence="10">The sequence shown here is derived from an EMBL/GenBank/DDBJ whole genome shotgun (WGS) entry which is preliminary data.</text>
</comment>
<evidence type="ECO:0000256" key="5">
    <source>
        <dbReference type="ARBA" id="ARBA00023034"/>
    </source>
</evidence>
<feature type="region of interest" description="Disordered" evidence="7">
    <location>
        <begin position="1"/>
        <end position="22"/>
    </location>
</feature>
<dbReference type="OrthoDB" id="10261632at2759"/>
<reference evidence="10 11" key="1">
    <citation type="submission" date="2019-01" db="EMBL/GenBank/DDBJ databases">
        <title>Nuclear Genome Assembly of the Microalgal Biofuel strain Nannochloropsis salina CCMP1776.</title>
        <authorList>
            <person name="Hovde B."/>
        </authorList>
    </citation>
    <scope>NUCLEOTIDE SEQUENCE [LARGE SCALE GENOMIC DNA]</scope>
    <source>
        <strain evidence="10 11">CCMP1776</strain>
    </source>
</reference>
<dbReference type="PANTHER" id="PTHR12820">
    <property type="entry name" value="VACUOLAR SORTING PROTEIN 53"/>
    <property type="match status" value="1"/>
</dbReference>
<evidence type="ECO:0000256" key="1">
    <source>
        <dbReference type="ARBA" id="ARBA00004150"/>
    </source>
</evidence>
<evidence type="ECO:0000256" key="2">
    <source>
        <dbReference type="ARBA" id="ARBA00004481"/>
    </source>
</evidence>
<keyword evidence="6" id="KW-0472">Membrane</keyword>
<evidence type="ECO:0000256" key="7">
    <source>
        <dbReference type="SAM" id="MobiDB-lite"/>
    </source>
</evidence>
<comment type="subcellular location">
    <subcellularLocation>
        <location evidence="2">Endosome membrane</location>
        <topology evidence="2">Peripheral membrane protein</topology>
    </subcellularLocation>
    <subcellularLocation>
        <location evidence="1">Golgi apparatus</location>
        <location evidence="1">trans-Golgi network membrane</location>
        <topology evidence="1">Peripheral membrane protein</topology>
    </subcellularLocation>
</comment>
<dbReference type="GO" id="GO:0042147">
    <property type="term" value="P:retrograde transport, endosome to Golgi"/>
    <property type="evidence" value="ECO:0007669"/>
    <property type="project" value="InterPro"/>
</dbReference>
<dbReference type="InterPro" id="IPR007234">
    <property type="entry name" value="Vps53_N"/>
</dbReference>
<feature type="compositionally biased region" description="Low complexity" evidence="7">
    <location>
        <begin position="794"/>
        <end position="804"/>
    </location>
</feature>
<evidence type="ECO:0000256" key="6">
    <source>
        <dbReference type="ARBA" id="ARBA00023136"/>
    </source>
</evidence>
<dbReference type="InterPro" id="IPR031745">
    <property type="entry name" value="Vps53_C"/>
</dbReference>